<dbReference type="STRING" id="105785.A0A2J7PXZ6"/>
<dbReference type="Pfam" id="PF02017">
    <property type="entry name" value="CIDE-N"/>
    <property type="match status" value="1"/>
</dbReference>
<dbReference type="SMART" id="SM00266">
    <property type="entry name" value="CAD"/>
    <property type="match status" value="1"/>
</dbReference>
<dbReference type="FunCoup" id="A0A2J7PXZ6">
    <property type="interactions" value="184"/>
</dbReference>
<dbReference type="PANTHER" id="PTHR13067:SF2">
    <property type="entry name" value="CASPASE-ACTIVATED DNASE"/>
    <property type="match status" value="1"/>
</dbReference>
<evidence type="ECO:0000313" key="4">
    <source>
        <dbReference type="EMBL" id="PNF21196.1"/>
    </source>
</evidence>
<dbReference type="PANTHER" id="PTHR13067">
    <property type="entry name" value="CASPASE-ACTIVATED DNASE"/>
    <property type="match status" value="1"/>
</dbReference>
<gene>
    <name evidence="4" type="ORF">B7P43_G05108</name>
</gene>
<dbReference type="Pfam" id="PF09230">
    <property type="entry name" value="DFF40"/>
    <property type="match status" value="1"/>
</dbReference>
<dbReference type="PROSITE" id="PS51135">
    <property type="entry name" value="CIDE_N"/>
    <property type="match status" value="1"/>
</dbReference>
<protein>
    <recommendedName>
        <fullName evidence="3">CIDE-N domain-containing protein</fullName>
    </recommendedName>
</protein>
<dbReference type="InterPro" id="IPR015311">
    <property type="entry name" value="DFF40_C"/>
</dbReference>
<reference evidence="4 5" key="1">
    <citation type="submission" date="2017-12" db="EMBL/GenBank/DDBJ databases">
        <title>Hemimetabolous genomes reveal molecular basis of termite eusociality.</title>
        <authorList>
            <person name="Harrison M.C."/>
            <person name="Jongepier E."/>
            <person name="Robertson H.M."/>
            <person name="Arning N."/>
            <person name="Bitard-Feildel T."/>
            <person name="Chao H."/>
            <person name="Childers C.P."/>
            <person name="Dinh H."/>
            <person name="Doddapaneni H."/>
            <person name="Dugan S."/>
            <person name="Gowin J."/>
            <person name="Greiner C."/>
            <person name="Han Y."/>
            <person name="Hu H."/>
            <person name="Hughes D.S.T."/>
            <person name="Huylmans A.-K."/>
            <person name="Kemena C."/>
            <person name="Kremer L.P.M."/>
            <person name="Lee S.L."/>
            <person name="Lopez-Ezquerra A."/>
            <person name="Mallet L."/>
            <person name="Monroy-Kuhn J.M."/>
            <person name="Moser A."/>
            <person name="Murali S.C."/>
            <person name="Muzny D.M."/>
            <person name="Otani S."/>
            <person name="Piulachs M.-D."/>
            <person name="Poelchau M."/>
            <person name="Qu J."/>
            <person name="Schaub F."/>
            <person name="Wada-Katsumata A."/>
            <person name="Worley K.C."/>
            <person name="Xie Q."/>
            <person name="Ylla G."/>
            <person name="Poulsen M."/>
            <person name="Gibbs R.A."/>
            <person name="Schal C."/>
            <person name="Richards S."/>
            <person name="Belles X."/>
            <person name="Korb J."/>
            <person name="Bornberg-Bauer E."/>
        </authorList>
    </citation>
    <scope>NUCLEOTIDE SEQUENCE [LARGE SCALE GENOMIC DNA]</scope>
    <source>
        <tissue evidence="4">Whole body</tissue>
    </source>
</reference>
<dbReference type="InParanoid" id="A0A2J7PXZ6"/>
<keyword evidence="1 2" id="KW-0053">Apoptosis</keyword>
<keyword evidence="5" id="KW-1185">Reference proteome</keyword>
<dbReference type="AlphaFoldDB" id="A0A2J7PXZ6"/>
<dbReference type="GO" id="GO:0005634">
    <property type="term" value="C:nucleus"/>
    <property type="evidence" value="ECO:0007669"/>
    <property type="project" value="InterPro"/>
</dbReference>
<dbReference type="EMBL" id="NEVH01020852">
    <property type="protein sequence ID" value="PNF21196.1"/>
    <property type="molecule type" value="Genomic_DNA"/>
</dbReference>
<organism evidence="4 5">
    <name type="scientific">Cryptotermes secundus</name>
    <dbReference type="NCBI Taxonomy" id="105785"/>
    <lineage>
        <taxon>Eukaryota</taxon>
        <taxon>Metazoa</taxon>
        <taxon>Ecdysozoa</taxon>
        <taxon>Arthropoda</taxon>
        <taxon>Hexapoda</taxon>
        <taxon>Insecta</taxon>
        <taxon>Pterygota</taxon>
        <taxon>Neoptera</taxon>
        <taxon>Polyneoptera</taxon>
        <taxon>Dictyoptera</taxon>
        <taxon>Blattodea</taxon>
        <taxon>Blattoidea</taxon>
        <taxon>Termitoidae</taxon>
        <taxon>Kalotermitidae</taxon>
        <taxon>Cryptotermitinae</taxon>
        <taxon>Cryptotermes</taxon>
    </lineage>
</organism>
<evidence type="ECO:0000256" key="2">
    <source>
        <dbReference type="PROSITE-ProRule" id="PRU00447"/>
    </source>
</evidence>
<dbReference type="Gene3D" id="3.10.20.10">
    <property type="match status" value="1"/>
</dbReference>
<dbReference type="GO" id="GO:0005737">
    <property type="term" value="C:cytoplasm"/>
    <property type="evidence" value="ECO:0007669"/>
    <property type="project" value="InterPro"/>
</dbReference>
<dbReference type="OrthoDB" id="9943677at2759"/>
<dbReference type="EMBL" id="NEVH01020852">
    <property type="protein sequence ID" value="PNF21195.1"/>
    <property type="molecule type" value="Genomic_DNA"/>
</dbReference>
<dbReference type="InterPro" id="IPR003508">
    <property type="entry name" value="CIDE-N_dom"/>
</dbReference>
<dbReference type="SUPFAM" id="SSF54277">
    <property type="entry name" value="CAD &amp; PB1 domains"/>
    <property type="match status" value="1"/>
</dbReference>
<dbReference type="GO" id="GO:0016787">
    <property type="term" value="F:hydrolase activity"/>
    <property type="evidence" value="ECO:0007669"/>
    <property type="project" value="InterPro"/>
</dbReference>
<dbReference type="InterPro" id="IPR044925">
    <property type="entry name" value="His-Me_finger_sf"/>
</dbReference>
<evidence type="ECO:0000259" key="3">
    <source>
        <dbReference type="PROSITE" id="PS51135"/>
    </source>
</evidence>
<sequence>MKQVTMKGYKVSDAKRNRTVGVACQTLDELRVKGSCKLNIEKNVQIQMLDGTYVDDEDYFQTLPSQTVFLLLKPGESAYTGADILYNALQAVNLDFLRAGNEVQKFFTQNVKEKVQNLAKLVNRSSQIQNVTLSRKLDDPAWFEGIESRASTKEEFMARRSQERIRGYMYKTQDDVKKSETYRNDKMCQKKLTEAFQKMNLQLKAHKYFNGYFDRSAMSDRLCDDVGGFQCRGRWDLPHCKYKGANQHMINPYESREARIVFSTWNFDHVVERSRSIVPALLEAAKLASNNSCAINAIYFYRLLFTTDNLKLVHIICHDKGTHSVQCNSREFTLTARKVDSCSTGEEIPKCFTEPQVSVML</sequence>
<name>A0A2J7PXZ6_9NEOP</name>
<dbReference type="GO" id="GO:0004520">
    <property type="term" value="F:DNA endonuclease activity"/>
    <property type="evidence" value="ECO:0007669"/>
    <property type="project" value="InterPro"/>
</dbReference>
<evidence type="ECO:0000313" key="5">
    <source>
        <dbReference type="Proteomes" id="UP000235965"/>
    </source>
</evidence>
<comment type="caution">
    <text evidence="4">The sequence shown here is derived from an EMBL/GenBank/DDBJ whole genome shotgun (WGS) entry which is preliminary data.</text>
</comment>
<dbReference type="SUPFAM" id="SSF54060">
    <property type="entry name" value="His-Me finger endonucleases"/>
    <property type="match status" value="1"/>
</dbReference>
<feature type="domain" description="CIDE-N" evidence="3">
    <location>
        <begin position="5"/>
        <end position="80"/>
    </location>
</feature>
<accession>A0A2J7PXZ6</accession>
<dbReference type="EMBL" id="NEVH01020852">
    <property type="protein sequence ID" value="PNF21197.1"/>
    <property type="molecule type" value="Genomic_DNA"/>
</dbReference>
<dbReference type="InterPro" id="IPR039729">
    <property type="entry name" value="DFF40"/>
</dbReference>
<proteinExistence type="predicted"/>
<evidence type="ECO:0000256" key="1">
    <source>
        <dbReference type="ARBA" id="ARBA00022703"/>
    </source>
</evidence>
<dbReference type="GO" id="GO:0006309">
    <property type="term" value="P:apoptotic DNA fragmentation"/>
    <property type="evidence" value="ECO:0007669"/>
    <property type="project" value="InterPro"/>
</dbReference>
<dbReference type="Proteomes" id="UP000235965">
    <property type="component" value="Unassembled WGS sequence"/>
</dbReference>